<dbReference type="InterPro" id="IPR036291">
    <property type="entry name" value="NAD(P)-bd_dom_sf"/>
</dbReference>
<dbReference type="EMBL" id="UINC01229470">
    <property type="protein sequence ID" value="SVE61190.1"/>
    <property type="molecule type" value="Genomic_DNA"/>
</dbReference>
<dbReference type="AlphaFoldDB" id="A0A383EY30"/>
<dbReference type="InterPro" id="IPR028939">
    <property type="entry name" value="P5C_Rdtase_cat_N"/>
</dbReference>
<gene>
    <name evidence="2" type="ORF">METZ01_LOCUS514044</name>
</gene>
<organism evidence="2">
    <name type="scientific">marine metagenome</name>
    <dbReference type="NCBI Taxonomy" id="408172"/>
    <lineage>
        <taxon>unclassified sequences</taxon>
        <taxon>metagenomes</taxon>
        <taxon>ecological metagenomes</taxon>
    </lineage>
</organism>
<name>A0A383EY30_9ZZZZ</name>
<sequence>MTSITAFIGSGNMARSLIGGLVDSGTAPESILASDPDAAQRQRLTEQFKVRTCDDNTTV</sequence>
<dbReference type="Pfam" id="PF03807">
    <property type="entry name" value="F420_oxidored"/>
    <property type="match status" value="1"/>
</dbReference>
<dbReference type="Gene3D" id="3.40.50.720">
    <property type="entry name" value="NAD(P)-binding Rossmann-like Domain"/>
    <property type="match status" value="1"/>
</dbReference>
<evidence type="ECO:0000259" key="1">
    <source>
        <dbReference type="Pfam" id="PF03807"/>
    </source>
</evidence>
<feature type="domain" description="Pyrroline-5-carboxylate reductase catalytic N-terminal" evidence="1">
    <location>
        <begin position="6"/>
        <end position="56"/>
    </location>
</feature>
<proteinExistence type="predicted"/>
<evidence type="ECO:0000313" key="2">
    <source>
        <dbReference type="EMBL" id="SVE61190.1"/>
    </source>
</evidence>
<feature type="non-terminal residue" evidence="2">
    <location>
        <position position="59"/>
    </location>
</feature>
<dbReference type="SUPFAM" id="SSF51735">
    <property type="entry name" value="NAD(P)-binding Rossmann-fold domains"/>
    <property type="match status" value="1"/>
</dbReference>
<protein>
    <recommendedName>
        <fullName evidence="1">Pyrroline-5-carboxylate reductase catalytic N-terminal domain-containing protein</fullName>
    </recommendedName>
</protein>
<accession>A0A383EY30</accession>
<reference evidence="2" key="1">
    <citation type="submission" date="2018-05" db="EMBL/GenBank/DDBJ databases">
        <authorList>
            <person name="Lanie J.A."/>
            <person name="Ng W.-L."/>
            <person name="Kazmierczak K.M."/>
            <person name="Andrzejewski T.M."/>
            <person name="Davidsen T.M."/>
            <person name="Wayne K.J."/>
            <person name="Tettelin H."/>
            <person name="Glass J.I."/>
            <person name="Rusch D."/>
            <person name="Podicherti R."/>
            <person name="Tsui H.-C.T."/>
            <person name="Winkler M.E."/>
        </authorList>
    </citation>
    <scope>NUCLEOTIDE SEQUENCE</scope>
</reference>